<evidence type="ECO:0000256" key="4">
    <source>
        <dbReference type="ARBA" id="ARBA00022989"/>
    </source>
</evidence>
<comment type="subcellular location">
    <subcellularLocation>
        <location evidence="1">Cell membrane</location>
        <topology evidence="1">Multi-pass membrane protein</topology>
    </subcellularLocation>
</comment>
<comment type="caution">
    <text evidence="7">The sequence shown here is derived from an EMBL/GenBank/DDBJ whole genome shotgun (WGS) entry which is preliminary data.</text>
</comment>
<dbReference type="GO" id="GO:0005886">
    <property type="term" value="C:plasma membrane"/>
    <property type="evidence" value="ECO:0007669"/>
    <property type="project" value="UniProtKB-SubCell"/>
</dbReference>
<dbReference type="AlphaFoldDB" id="A0A1F6CSZ4"/>
<dbReference type="Pfam" id="PF03706">
    <property type="entry name" value="LPG_synthase_TM"/>
    <property type="match status" value="1"/>
</dbReference>
<organism evidence="7 8">
    <name type="scientific">Handelsmanbacteria sp. (strain RIFCSPLOWO2_12_FULL_64_10)</name>
    <dbReference type="NCBI Taxonomy" id="1817868"/>
    <lineage>
        <taxon>Bacteria</taxon>
        <taxon>Candidatus Handelsmaniibacteriota</taxon>
    </lineage>
</organism>
<feature type="transmembrane region" description="Helical" evidence="6">
    <location>
        <begin position="235"/>
        <end position="254"/>
    </location>
</feature>
<dbReference type="Proteomes" id="UP000178606">
    <property type="component" value="Unassembled WGS sequence"/>
</dbReference>
<keyword evidence="2" id="KW-1003">Cell membrane</keyword>
<evidence type="ECO:0000256" key="5">
    <source>
        <dbReference type="ARBA" id="ARBA00023136"/>
    </source>
</evidence>
<feature type="transmembrane region" description="Helical" evidence="6">
    <location>
        <begin position="44"/>
        <end position="65"/>
    </location>
</feature>
<evidence type="ECO:0000313" key="7">
    <source>
        <dbReference type="EMBL" id="OGG52237.1"/>
    </source>
</evidence>
<feature type="transmembrane region" description="Helical" evidence="6">
    <location>
        <begin position="148"/>
        <end position="164"/>
    </location>
</feature>
<evidence type="ECO:0000256" key="3">
    <source>
        <dbReference type="ARBA" id="ARBA00022692"/>
    </source>
</evidence>
<keyword evidence="3 6" id="KW-0812">Transmembrane</keyword>
<reference evidence="7 8" key="1">
    <citation type="journal article" date="2016" name="Nat. Commun.">
        <title>Thousands of microbial genomes shed light on interconnected biogeochemical processes in an aquifer system.</title>
        <authorList>
            <person name="Anantharaman K."/>
            <person name="Brown C.T."/>
            <person name="Hug L.A."/>
            <person name="Sharon I."/>
            <person name="Castelle C.J."/>
            <person name="Probst A.J."/>
            <person name="Thomas B.C."/>
            <person name="Singh A."/>
            <person name="Wilkins M.J."/>
            <person name="Karaoz U."/>
            <person name="Brodie E.L."/>
            <person name="Williams K.H."/>
            <person name="Hubbard S.S."/>
            <person name="Banfield J.F."/>
        </authorList>
    </citation>
    <scope>NUCLEOTIDE SEQUENCE [LARGE SCALE GENOMIC DNA]</scope>
    <source>
        <strain evidence="8">RIFCSPLOWO2_12_FULL_64_10</strain>
    </source>
</reference>
<evidence type="ECO:0000256" key="2">
    <source>
        <dbReference type="ARBA" id="ARBA00022475"/>
    </source>
</evidence>
<name>A0A1F6CSZ4_HANXR</name>
<accession>A0A1F6CSZ4</accession>
<protein>
    <recommendedName>
        <fullName evidence="9">Flippase-like domain-containing protein</fullName>
    </recommendedName>
</protein>
<sequence>MKLIRRALQVAVLGVILYYLFRDLSRNWQEVTRYSWRFDIPRLALATLMLCAVLGAMTPIWGAILRRMGYDLPIRKAWRIWFISNLGRYVPGKVWQVTGMAYLCEREGIPKRVTAVSVVLGQALSTLSAAGLFGLYVVLEGGRHIDPAWAYSTGGLLIVGGLAVHPRVLERLINFILRLLKRDPVRIELTFGQLLYITGLYTLSWCGYGLSLYVFIFSLTPISLRLVWALIPIHALAYTAGLLVLVMPGGLGVRESFLAEFLSHHLPEAVATPSAWLSRLWFTAAEILCLAVAAGVGKGQIRTIRNSETQESRS</sequence>
<keyword evidence="5 6" id="KW-0472">Membrane</keyword>
<feature type="transmembrane region" description="Helical" evidence="6">
    <location>
        <begin position="113"/>
        <end position="136"/>
    </location>
</feature>
<evidence type="ECO:0000313" key="8">
    <source>
        <dbReference type="Proteomes" id="UP000178606"/>
    </source>
</evidence>
<feature type="transmembrane region" description="Helical" evidence="6">
    <location>
        <begin position="274"/>
        <end position="296"/>
    </location>
</feature>
<proteinExistence type="predicted"/>
<evidence type="ECO:0000256" key="6">
    <source>
        <dbReference type="SAM" id="Phobius"/>
    </source>
</evidence>
<evidence type="ECO:0008006" key="9">
    <source>
        <dbReference type="Google" id="ProtNLM"/>
    </source>
</evidence>
<gene>
    <name evidence="7" type="ORF">A3F84_04020</name>
</gene>
<evidence type="ECO:0000256" key="1">
    <source>
        <dbReference type="ARBA" id="ARBA00004651"/>
    </source>
</evidence>
<keyword evidence="4 6" id="KW-1133">Transmembrane helix</keyword>
<dbReference type="InterPro" id="IPR022791">
    <property type="entry name" value="L-PG_synthase/AglD"/>
</dbReference>
<dbReference type="EMBL" id="MFKF01000150">
    <property type="protein sequence ID" value="OGG52237.1"/>
    <property type="molecule type" value="Genomic_DNA"/>
</dbReference>